<dbReference type="Proteomes" id="UP000655287">
    <property type="component" value="Unassembled WGS sequence"/>
</dbReference>
<gene>
    <name evidence="2" type="ORF">Sru01_34110</name>
</gene>
<dbReference type="EMBL" id="BOOU01000048">
    <property type="protein sequence ID" value="GII78429.1"/>
    <property type="molecule type" value="Genomic_DNA"/>
</dbReference>
<name>A0A919R2C5_9ACTN</name>
<proteinExistence type="predicted"/>
<sequence length="204" mass="22176">MPATRVAGRNQRRARPRHHGTCGSFYEASTLRFGGRSTTFSQPRRSPPNQRSNSASLLRLAAFPRHPRSVPYADLGERGRTGLRFDGSRLAEERGGCYLALGRTDLAESALTEALGKTISLRRKGSVLTDLAMIGVNCNDLDQILESGGSAVSLAEQTQSSGYVGRKLQSLQTRLTPFLADPRVSHLSTRITQLTDPVRPRGSG</sequence>
<evidence type="ECO:0000313" key="2">
    <source>
        <dbReference type="EMBL" id="GII78429.1"/>
    </source>
</evidence>
<keyword evidence="3" id="KW-1185">Reference proteome</keyword>
<feature type="region of interest" description="Disordered" evidence="1">
    <location>
        <begin position="1"/>
        <end position="21"/>
    </location>
</feature>
<reference evidence="2" key="1">
    <citation type="submission" date="2021-01" db="EMBL/GenBank/DDBJ databases">
        <title>Whole genome shotgun sequence of Sphaerisporangium rufum NBRC 109079.</title>
        <authorList>
            <person name="Komaki H."/>
            <person name="Tamura T."/>
        </authorList>
    </citation>
    <scope>NUCLEOTIDE SEQUENCE</scope>
    <source>
        <strain evidence="2">NBRC 109079</strain>
    </source>
</reference>
<accession>A0A919R2C5</accession>
<organism evidence="2 3">
    <name type="scientific">Sphaerisporangium rufum</name>
    <dbReference type="NCBI Taxonomy" id="1381558"/>
    <lineage>
        <taxon>Bacteria</taxon>
        <taxon>Bacillati</taxon>
        <taxon>Actinomycetota</taxon>
        <taxon>Actinomycetes</taxon>
        <taxon>Streptosporangiales</taxon>
        <taxon>Streptosporangiaceae</taxon>
        <taxon>Sphaerisporangium</taxon>
    </lineage>
</organism>
<protein>
    <submittedName>
        <fullName evidence="2">Uncharacterized protein</fullName>
    </submittedName>
</protein>
<feature type="compositionally biased region" description="Basic residues" evidence="1">
    <location>
        <begin position="10"/>
        <end position="20"/>
    </location>
</feature>
<dbReference type="AlphaFoldDB" id="A0A919R2C5"/>
<evidence type="ECO:0000313" key="3">
    <source>
        <dbReference type="Proteomes" id="UP000655287"/>
    </source>
</evidence>
<comment type="caution">
    <text evidence="2">The sequence shown here is derived from an EMBL/GenBank/DDBJ whole genome shotgun (WGS) entry which is preliminary data.</text>
</comment>
<evidence type="ECO:0000256" key="1">
    <source>
        <dbReference type="SAM" id="MobiDB-lite"/>
    </source>
</evidence>